<reference evidence="4" key="1">
    <citation type="submission" date="2022-07" db="EMBL/GenBank/DDBJ databases">
        <title>Genome Sequence of Physisporinus lineatus.</title>
        <authorList>
            <person name="Buettner E."/>
        </authorList>
    </citation>
    <scope>NUCLEOTIDE SEQUENCE</scope>
    <source>
        <strain evidence="4">VT162</strain>
    </source>
</reference>
<keyword evidence="5" id="KW-1185">Reference proteome</keyword>
<dbReference type="CDD" id="cd04730">
    <property type="entry name" value="NPD_like"/>
    <property type="match status" value="1"/>
</dbReference>
<accession>A0AAD5UZ58</accession>
<dbReference type="InterPro" id="IPR013785">
    <property type="entry name" value="Aldolase_TIM"/>
</dbReference>
<name>A0AAD5UZ58_9APHY</name>
<keyword evidence="2" id="KW-0288">FMN</keyword>
<evidence type="ECO:0000313" key="4">
    <source>
        <dbReference type="EMBL" id="KAJ3481544.1"/>
    </source>
</evidence>
<dbReference type="PANTHER" id="PTHR32332:SF31">
    <property type="entry name" value="2-NITROPROPANE DIOXYGENASE FAMILY, PUTATIVE (AFU_ORTHOLOGUE AFUA_2G09850)-RELATED"/>
    <property type="match status" value="1"/>
</dbReference>
<dbReference type="PANTHER" id="PTHR32332">
    <property type="entry name" value="2-NITROPROPANE DIOXYGENASE"/>
    <property type="match status" value="1"/>
</dbReference>
<dbReference type="AlphaFoldDB" id="A0AAD5UZ58"/>
<evidence type="ECO:0000256" key="3">
    <source>
        <dbReference type="ARBA" id="ARBA00023002"/>
    </source>
</evidence>
<sequence>MPSSEPVFTTPLTRLFKINHPVMLAGMNVAAGPKLAAAVTNAGGIGVIGGIRQSPKMLQESITELKSLLEDPNAPFGVDLALPQVGGSARKTNYDYTKGQLPELTDVIIRNKAALFVSAIGVPPKEMVDKLHAAGIPVMNMVGHPKHVKKALDHGVDIICAQGGEGGGHTGDTPYSILIPACVDICKGFKSSFTGEPIIVVAAGGISDGRGLASALAYGASGVWVGTRFVASVEAGAPPIHKELVVSAGYDDVARTVIYSGRPMNVRKTAYVASWDGREEEINKLCARGQIPYEVDLEKNPEKSLESRMWLMGRVAGSIQDIKPAKDIVDELVTTAAQTISNANNLILTRGRAKL</sequence>
<evidence type="ECO:0000256" key="1">
    <source>
        <dbReference type="ARBA" id="ARBA00022630"/>
    </source>
</evidence>
<dbReference type="Gene3D" id="3.20.20.70">
    <property type="entry name" value="Aldolase class I"/>
    <property type="match status" value="1"/>
</dbReference>
<dbReference type="EMBL" id="JANAWD010000315">
    <property type="protein sequence ID" value="KAJ3481544.1"/>
    <property type="molecule type" value="Genomic_DNA"/>
</dbReference>
<keyword evidence="3" id="KW-0560">Oxidoreductase</keyword>
<dbReference type="SUPFAM" id="SSF51412">
    <property type="entry name" value="Inosine monophosphate dehydrogenase (IMPDH)"/>
    <property type="match status" value="1"/>
</dbReference>
<dbReference type="Pfam" id="PF03060">
    <property type="entry name" value="NMO"/>
    <property type="match status" value="1"/>
</dbReference>
<comment type="caution">
    <text evidence="4">The sequence shown here is derived from an EMBL/GenBank/DDBJ whole genome shotgun (WGS) entry which is preliminary data.</text>
</comment>
<evidence type="ECO:0000313" key="5">
    <source>
        <dbReference type="Proteomes" id="UP001212997"/>
    </source>
</evidence>
<proteinExistence type="predicted"/>
<evidence type="ECO:0000256" key="2">
    <source>
        <dbReference type="ARBA" id="ARBA00022643"/>
    </source>
</evidence>
<dbReference type="Proteomes" id="UP001212997">
    <property type="component" value="Unassembled WGS sequence"/>
</dbReference>
<keyword evidence="1" id="KW-0285">Flavoprotein</keyword>
<evidence type="ECO:0008006" key="6">
    <source>
        <dbReference type="Google" id="ProtNLM"/>
    </source>
</evidence>
<gene>
    <name evidence="4" type="ORF">NLI96_g7576</name>
</gene>
<dbReference type="InterPro" id="IPR004136">
    <property type="entry name" value="NMO"/>
</dbReference>
<protein>
    <recommendedName>
        <fullName evidence="6">2-nitropropane dioxygenase</fullName>
    </recommendedName>
</protein>
<organism evidence="4 5">
    <name type="scientific">Meripilus lineatus</name>
    <dbReference type="NCBI Taxonomy" id="2056292"/>
    <lineage>
        <taxon>Eukaryota</taxon>
        <taxon>Fungi</taxon>
        <taxon>Dikarya</taxon>
        <taxon>Basidiomycota</taxon>
        <taxon>Agaricomycotina</taxon>
        <taxon>Agaricomycetes</taxon>
        <taxon>Polyporales</taxon>
        <taxon>Meripilaceae</taxon>
        <taxon>Meripilus</taxon>
    </lineage>
</organism>
<dbReference type="GO" id="GO:0018580">
    <property type="term" value="F:nitronate monooxygenase activity"/>
    <property type="evidence" value="ECO:0007669"/>
    <property type="project" value="InterPro"/>
</dbReference>